<protein>
    <recommendedName>
        <fullName evidence="9">Glutathione synthetase</fullName>
        <shortName evidence="9">GSH-S</shortName>
        <ecNumber evidence="9">6.3.2.3</ecNumber>
    </recommendedName>
</protein>
<comment type="cofactor">
    <cofactor evidence="9 11">
        <name>Mg(2+)</name>
        <dbReference type="ChEBI" id="CHEBI:18420"/>
    </cofactor>
    <text evidence="9 11">Binds 1 Mg(2+) ion per subunit.</text>
</comment>
<dbReference type="Pfam" id="PF03199">
    <property type="entry name" value="GSH_synthase"/>
    <property type="match status" value="1"/>
</dbReference>
<evidence type="ECO:0000256" key="8">
    <source>
        <dbReference type="ARBA" id="ARBA00022842"/>
    </source>
</evidence>
<reference evidence="13 14" key="1">
    <citation type="journal article" date="2008" name="Nature">
        <title>The genome of the choanoflagellate Monosiga brevicollis and the origin of metazoans.</title>
        <authorList>
            <consortium name="JGI Sequencing"/>
            <person name="King N."/>
            <person name="Westbrook M.J."/>
            <person name="Young S.L."/>
            <person name="Kuo A."/>
            <person name="Abedin M."/>
            <person name="Chapman J."/>
            <person name="Fairclough S."/>
            <person name="Hellsten U."/>
            <person name="Isogai Y."/>
            <person name="Letunic I."/>
            <person name="Marr M."/>
            <person name="Pincus D."/>
            <person name="Putnam N."/>
            <person name="Rokas A."/>
            <person name="Wright K.J."/>
            <person name="Zuzow R."/>
            <person name="Dirks W."/>
            <person name="Good M."/>
            <person name="Goodstein D."/>
            <person name="Lemons D."/>
            <person name="Li W."/>
            <person name="Lyons J.B."/>
            <person name="Morris A."/>
            <person name="Nichols S."/>
            <person name="Richter D.J."/>
            <person name="Salamov A."/>
            <person name="Bork P."/>
            <person name="Lim W.A."/>
            <person name="Manning G."/>
            <person name="Miller W.T."/>
            <person name="McGinnis W."/>
            <person name="Shapiro H."/>
            <person name="Tjian R."/>
            <person name="Grigoriev I.V."/>
            <person name="Rokhsar D."/>
        </authorList>
    </citation>
    <scope>NUCLEOTIDE SEQUENCE [LARGE SCALE GENOMIC DNA]</scope>
    <source>
        <strain evidence="14">MX1 / ATCC 50154</strain>
    </source>
</reference>
<dbReference type="FunCoup" id="A9UY47">
    <property type="interactions" value="801"/>
</dbReference>
<feature type="binding site" evidence="10">
    <location>
        <position position="451"/>
    </location>
    <ligand>
        <name>substrate</name>
    </ligand>
</feature>
<evidence type="ECO:0000256" key="7">
    <source>
        <dbReference type="ARBA" id="ARBA00022840"/>
    </source>
</evidence>
<dbReference type="KEGG" id="mbr:MONBRDRAFT_16669"/>
<keyword evidence="14" id="KW-1185">Reference proteome</keyword>
<keyword evidence="3 9" id="KW-0436">Ligase</keyword>
<dbReference type="RefSeq" id="XP_001745380.1">
    <property type="nucleotide sequence ID" value="XM_001745328.1"/>
</dbReference>
<dbReference type="Pfam" id="PF03917">
    <property type="entry name" value="GSH_synth_ATP"/>
    <property type="match status" value="1"/>
</dbReference>
<dbReference type="GO" id="GO:0005829">
    <property type="term" value="C:cytosol"/>
    <property type="evidence" value="ECO:0000318"/>
    <property type="project" value="GO_Central"/>
</dbReference>
<feature type="binding site" evidence="10">
    <location>
        <position position="303"/>
    </location>
    <ligand>
        <name>ATP</name>
        <dbReference type="ChEBI" id="CHEBI:30616"/>
    </ligand>
</feature>
<dbReference type="GO" id="GO:0043295">
    <property type="term" value="F:glutathione binding"/>
    <property type="evidence" value="ECO:0000318"/>
    <property type="project" value="GO_Central"/>
</dbReference>
<feature type="binding site" evidence="10">
    <location>
        <position position="211"/>
    </location>
    <ligand>
        <name>substrate</name>
    </ligand>
</feature>
<keyword evidence="8 9" id="KW-0460">Magnesium</keyword>
<evidence type="ECO:0000256" key="4">
    <source>
        <dbReference type="ARBA" id="ARBA00022684"/>
    </source>
</evidence>
<dbReference type="OMA" id="FEAHKNM"/>
<evidence type="ECO:0000256" key="6">
    <source>
        <dbReference type="ARBA" id="ARBA00022741"/>
    </source>
</evidence>
<keyword evidence="4 9" id="KW-0317">Glutathione biosynthesis</keyword>
<dbReference type="STRING" id="81824.A9UY47"/>
<feature type="binding site" evidence="10">
    <location>
        <position position="453"/>
    </location>
    <ligand>
        <name>ATP</name>
        <dbReference type="ChEBI" id="CHEBI:30616"/>
    </ligand>
</feature>
<proteinExistence type="inferred from homology"/>
<dbReference type="EC" id="6.3.2.3" evidence="9"/>
<dbReference type="InterPro" id="IPR005615">
    <property type="entry name" value="Glutathione_synthase"/>
</dbReference>
<dbReference type="Gene3D" id="1.10.1080.10">
    <property type="entry name" value="Glutathione Synthetase, Chain A, domain 3"/>
    <property type="match status" value="1"/>
</dbReference>
<keyword evidence="7 9" id="KW-0067">ATP-binding</keyword>
<dbReference type="PIRSF" id="PIRSF001558">
    <property type="entry name" value="GSHase"/>
    <property type="match status" value="1"/>
</dbReference>
<evidence type="ECO:0000313" key="13">
    <source>
        <dbReference type="EMBL" id="EDQ89958.1"/>
    </source>
</evidence>
<gene>
    <name evidence="13" type="ORF">MONBRDRAFT_16669</name>
</gene>
<evidence type="ECO:0000259" key="12">
    <source>
        <dbReference type="Pfam" id="PF03199"/>
    </source>
</evidence>
<dbReference type="InterPro" id="IPR014049">
    <property type="entry name" value="Glutathione_synthase_N_euk"/>
</dbReference>
<evidence type="ECO:0000256" key="3">
    <source>
        <dbReference type="ARBA" id="ARBA00022598"/>
    </source>
</evidence>
<comment type="similarity">
    <text evidence="2 9">Belongs to the eukaryotic GSH synthase family.</text>
</comment>
<dbReference type="InterPro" id="IPR014709">
    <property type="entry name" value="Glutathione_synthase_C_euk"/>
</dbReference>
<keyword evidence="5 9" id="KW-0479">Metal-binding</keyword>
<dbReference type="InterPro" id="IPR016185">
    <property type="entry name" value="PreATP-grasp_dom_sf"/>
</dbReference>
<dbReference type="UniPathway" id="UPA00142">
    <property type="reaction ID" value="UER00210"/>
</dbReference>
<feature type="binding site" evidence="11">
    <location>
        <position position="370"/>
    </location>
    <ligand>
        <name>Mg(2+)</name>
        <dbReference type="ChEBI" id="CHEBI:18420"/>
    </ligand>
</feature>
<dbReference type="InterPro" id="IPR037013">
    <property type="entry name" value="GSH-S_sub-bd_sf"/>
</dbReference>
<dbReference type="SUPFAM" id="SSF56059">
    <property type="entry name" value="Glutathione synthetase ATP-binding domain-like"/>
    <property type="match status" value="1"/>
</dbReference>
<evidence type="ECO:0000256" key="9">
    <source>
        <dbReference type="PIRNR" id="PIRNR001558"/>
    </source>
</evidence>
<dbReference type="Gene3D" id="3.30.1490.80">
    <property type="match status" value="1"/>
</dbReference>
<dbReference type="FunFam" id="3.30.1490.50:FF:000004">
    <property type="entry name" value="Glutathione synthetase"/>
    <property type="match status" value="1"/>
</dbReference>
<feature type="binding site" evidence="10">
    <location>
        <position position="377"/>
    </location>
    <ligand>
        <name>ATP</name>
        <dbReference type="ChEBI" id="CHEBI:30616"/>
    </ligand>
</feature>
<dbReference type="Proteomes" id="UP000001357">
    <property type="component" value="Unassembled WGS sequence"/>
</dbReference>
<dbReference type="PANTHER" id="PTHR11130">
    <property type="entry name" value="GLUTATHIONE SYNTHETASE"/>
    <property type="match status" value="1"/>
</dbReference>
<dbReference type="Gene3D" id="3.40.50.1760">
    <property type="entry name" value="Glutathione synthase, substrate-binding domain superfamily, eukaryotic"/>
    <property type="match status" value="1"/>
</dbReference>
<feature type="binding site" evidence="10">
    <location>
        <position position="426"/>
    </location>
    <ligand>
        <name>ATP</name>
        <dbReference type="ChEBI" id="CHEBI:30616"/>
    </ligand>
</feature>
<dbReference type="SUPFAM" id="SSF52440">
    <property type="entry name" value="PreATP-grasp domain"/>
    <property type="match status" value="1"/>
</dbReference>
<dbReference type="Gene3D" id="3.30.470.20">
    <property type="entry name" value="ATP-grasp fold, B domain"/>
    <property type="match status" value="1"/>
</dbReference>
<evidence type="ECO:0000313" key="14">
    <source>
        <dbReference type="Proteomes" id="UP000001357"/>
    </source>
</evidence>
<name>A9UY47_MONBE</name>
<dbReference type="EMBL" id="CH991549">
    <property type="protein sequence ID" value="EDQ89958.1"/>
    <property type="molecule type" value="Genomic_DNA"/>
</dbReference>
<comment type="catalytic activity">
    <reaction evidence="9">
        <text>gamma-L-glutamyl-L-cysteine + glycine + ATP = glutathione + ADP + phosphate + H(+)</text>
        <dbReference type="Rhea" id="RHEA:13557"/>
        <dbReference type="ChEBI" id="CHEBI:15378"/>
        <dbReference type="ChEBI" id="CHEBI:30616"/>
        <dbReference type="ChEBI" id="CHEBI:43474"/>
        <dbReference type="ChEBI" id="CHEBI:57305"/>
        <dbReference type="ChEBI" id="CHEBI:57925"/>
        <dbReference type="ChEBI" id="CHEBI:58173"/>
        <dbReference type="ChEBI" id="CHEBI:456216"/>
        <dbReference type="EC" id="6.3.2.3"/>
    </reaction>
</comment>
<feature type="binding site" evidence="10">
    <location>
        <begin position="399"/>
        <end position="402"/>
    </location>
    <ligand>
        <name>ATP</name>
        <dbReference type="ChEBI" id="CHEBI:30616"/>
    </ligand>
</feature>
<dbReference type="AlphaFoldDB" id="A9UY47"/>
<dbReference type="eggNOG" id="KOG0021">
    <property type="taxonomic scope" value="Eukaryota"/>
</dbReference>
<feature type="binding site" evidence="10">
    <location>
        <begin position="366"/>
        <end position="375"/>
    </location>
    <ligand>
        <name>ATP</name>
        <dbReference type="ChEBI" id="CHEBI:30616"/>
    </ligand>
</feature>
<organism evidence="13 14">
    <name type="scientific">Monosiga brevicollis</name>
    <name type="common">Choanoflagellate</name>
    <dbReference type="NCBI Taxonomy" id="81824"/>
    <lineage>
        <taxon>Eukaryota</taxon>
        <taxon>Choanoflagellata</taxon>
        <taxon>Craspedida</taxon>
        <taxon>Salpingoecidae</taxon>
        <taxon>Monosiga</taxon>
    </lineage>
</organism>
<dbReference type="GeneID" id="5890443"/>
<dbReference type="PANTHER" id="PTHR11130:SF0">
    <property type="entry name" value="GLUTATHIONE SYNTHETASE"/>
    <property type="match status" value="1"/>
</dbReference>
<dbReference type="GO" id="GO:0000287">
    <property type="term" value="F:magnesium ion binding"/>
    <property type="evidence" value="ECO:0007669"/>
    <property type="project" value="UniProtKB-UniRule"/>
</dbReference>
<dbReference type="InParanoid" id="A9UY47"/>
<dbReference type="InterPro" id="IPR014042">
    <property type="entry name" value="Glutathione_synthase_a-hlx"/>
</dbReference>
<evidence type="ECO:0000256" key="5">
    <source>
        <dbReference type="ARBA" id="ARBA00022723"/>
    </source>
</evidence>
<dbReference type="NCBIfam" id="TIGR01986">
    <property type="entry name" value="glut_syn_euk"/>
    <property type="match status" value="1"/>
</dbReference>
<accession>A9UY47</accession>
<dbReference type="GO" id="GO:0004363">
    <property type="term" value="F:glutathione synthase activity"/>
    <property type="evidence" value="ECO:0000318"/>
    <property type="project" value="GO_Central"/>
</dbReference>
<feature type="binding site" evidence="10">
    <location>
        <position position="459"/>
    </location>
    <ligand>
        <name>ATP</name>
        <dbReference type="ChEBI" id="CHEBI:30616"/>
    </ligand>
</feature>
<dbReference type="Gene3D" id="3.30.1490.50">
    <property type="match status" value="1"/>
</dbReference>
<dbReference type="InterPro" id="IPR004887">
    <property type="entry name" value="GSH_synth_subst-bd"/>
</dbReference>
<comment type="pathway">
    <text evidence="1 9">Sulfur metabolism; glutathione biosynthesis; glutathione from L-cysteine and L-glutamate: step 2/2.</text>
</comment>
<evidence type="ECO:0000256" key="10">
    <source>
        <dbReference type="PIRSR" id="PIRSR001558-1"/>
    </source>
</evidence>
<evidence type="ECO:0000256" key="1">
    <source>
        <dbReference type="ARBA" id="ARBA00004965"/>
    </source>
</evidence>
<evidence type="ECO:0000256" key="2">
    <source>
        <dbReference type="ARBA" id="ARBA00010385"/>
    </source>
</evidence>
<sequence length="475" mass="51904">MNNGILLVPAKTQHLTGRDRRFQPAPAAIIPTPTPRRAFEVGRAAQCIVNRLVDAVTLDHEFLVQALRSTCAVDEFTNEIFKVYMAARESTNGISQYGPTALRAHVLRNDFMLHLGANKELAFQDAEIHNVEINTIAAGFATLSTRLVEAMRMLEAPEVASRIPENNALAGVVDGFKAALDAYVTAGRRRTSNPLAAVMMVQPGERNICDQRGLEVELRRRHGHRMARVTLEEAAQRFTYMADGTLLYTGVDGLQLEVGLVYYRSGYSPDDYPTPACWEARLNIETSAAVKVPNAAAHLVGTKKMQQVLAQPGILEKFLSAAEATTLAKTFTRFYSLDAADYATPAALEAVLEQEIYAHPDDWVLKPQREGGGNNYYGADAVQRLRAMSPEKRAGFILMARIHAPILQTSALAEQCGHDTFASVTEFGFYGVFVANGATELVNTQPGYLMRTKPASSLETGVAAGFGLIDVPLFV</sequence>
<dbReference type="GO" id="GO:0005524">
    <property type="term" value="F:ATP binding"/>
    <property type="evidence" value="ECO:0007669"/>
    <property type="project" value="UniProtKB-UniRule"/>
</dbReference>
<keyword evidence="6 9" id="KW-0547">Nucleotide-binding</keyword>
<feature type="domain" description="Glutathione synthase substrate-binding" evidence="12">
    <location>
        <begin position="197"/>
        <end position="300"/>
    </location>
</feature>
<evidence type="ECO:0000256" key="11">
    <source>
        <dbReference type="PIRSR" id="PIRSR001558-2"/>
    </source>
</evidence>